<accession>A0A2J7ZTD7</accession>
<keyword evidence="8" id="KW-1185">Reference proteome</keyword>
<keyword evidence="4" id="KW-0479">Metal-binding</keyword>
<comment type="caution">
    <text evidence="7">The sequence shown here is derived from an EMBL/GenBank/DDBJ whole genome shotgun (WGS) entry which is preliminary data.</text>
</comment>
<dbReference type="GO" id="GO:0097500">
    <property type="term" value="P:receptor localization to non-motile cilium"/>
    <property type="evidence" value="ECO:0007669"/>
    <property type="project" value="TreeGrafter"/>
</dbReference>
<dbReference type="AlphaFoldDB" id="A0A2J7ZTD7"/>
<dbReference type="PRINTS" id="PR00328">
    <property type="entry name" value="SAR1GTPBP"/>
</dbReference>
<dbReference type="SUPFAM" id="SSF52540">
    <property type="entry name" value="P-loop containing nucleoside triphosphate hydrolases"/>
    <property type="match status" value="1"/>
</dbReference>
<organism evidence="7 8">
    <name type="scientific">Tetrabaena socialis</name>
    <dbReference type="NCBI Taxonomy" id="47790"/>
    <lineage>
        <taxon>Eukaryota</taxon>
        <taxon>Viridiplantae</taxon>
        <taxon>Chlorophyta</taxon>
        <taxon>core chlorophytes</taxon>
        <taxon>Chlorophyceae</taxon>
        <taxon>CS clade</taxon>
        <taxon>Chlamydomonadales</taxon>
        <taxon>Tetrabaenaceae</taxon>
        <taxon>Tetrabaena</taxon>
    </lineage>
</organism>
<keyword evidence="1 3" id="KW-0547">Nucleotide-binding</keyword>
<evidence type="ECO:0000256" key="1">
    <source>
        <dbReference type="ARBA" id="ARBA00022741"/>
    </source>
</evidence>
<dbReference type="InterPro" id="IPR027417">
    <property type="entry name" value="P-loop_NTPase"/>
</dbReference>
<dbReference type="OrthoDB" id="529433at2759"/>
<feature type="binding site" evidence="4">
    <location>
        <position position="31"/>
    </location>
    <ligand>
        <name>Mg(2+)</name>
        <dbReference type="ChEBI" id="CHEBI:18420"/>
    </ligand>
</feature>
<keyword evidence="4" id="KW-0460">Magnesium</keyword>
<dbReference type="Pfam" id="PF00025">
    <property type="entry name" value="Arf"/>
    <property type="match status" value="1"/>
</dbReference>
<proteinExistence type="inferred from homology"/>
<dbReference type="InterPro" id="IPR005225">
    <property type="entry name" value="Small_GTP-bd"/>
</dbReference>
<reference evidence="7 8" key="1">
    <citation type="journal article" date="2017" name="Mol. Biol. Evol.">
        <title>The 4-celled Tetrabaena socialis nuclear genome reveals the essential components for genetic control of cell number at the origin of multicellularity in the volvocine lineage.</title>
        <authorList>
            <person name="Featherston J."/>
            <person name="Arakaki Y."/>
            <person name="Hanschen E.R."/>
            <person name="Ferris P.J."/>
            <person name="Michod R.E."/>
            <person name="Olson B.J.S.C."/>
            <person name="Nozaki H."/>
            <person name="Durand P.M."/>
        </authorList>
    </citation>
    <scope>NUCLEOTIDE SEQUENCE [LARGE SCALE GENOMIC DNA]</scope>
    <source>
        <strain evidence="7 8">NIES-571</strain>
    </source>
</reference>
<dbReference type="SMART" id="SM00177">
    <property type="entry name" value="ARF"/>
    <property type="match status" value="1"/>
</dbReference>
<dbReference type="GO" id="GO:0097730">
    <property type="term" value="C:non-motile cilium"/>
    <property type="evidence" value="ECO:0007669"/>
    <property type="project" value="TreeGrafter"/>
</dbReference>
<dbReference type="GO" id="GO:1905515">
    <property type="term" value="P:non-motile cilium assembly"/>
    <property type="evidence" value="ECO:0007669"/>
    <property type="project" value="TreeGrafter"/>
</dbReference>
<dbReference type="Proteomes" id="UP000236333">
    <property type="component" value="Unassembled WGS sequence"/>
</dbReference>
<dbReference type="PANTHER" id="PTHR46090:SF2">
    <property type="entry name" value="ADP-RIBOSYLATION FACTOR-LIKE PROTEIN 13B"/>
    <property type="match status" value="1"/>
</dbReference>
<dbReference type="PANTHER" id="PTHR46090">
    <property type="entry name" value="ADP-RIBOSYLATION FACTOR-LIKE PROTEIN 13B"/>
    <property type="match status" value="1"/>
</dbReference>
<dbReference type="GO" id="GO:0060170">
    <property type="term" value="C:ciliary membrane"/>
    <property type="evidence" value="ECO:0007669"/>
    <property type="project" value="TreeGrafter"/>
</dbReference>
<comment type="similarity">
    <text evidence="5">Belongs to the small GTPase superfamily. Arf family.</text>
</comment>
<evidence type="ECO:0000256" key="2">
    <source>
        <dbReference type="ARBA" id="ARBA00023134"/>
    </source>
</evidence>
<name>A0A2J7ZTD7_9CHLO</name>
<dbReference type="Gene3D" id="3.40.50.300">
    <property type="entry name" value="P-loop containing nucleotide triphosphate hydrolases"/>
    <property type="match status" value="1"/>
</dbReference>
<evidence type="ECO:0000256" key="3">
    <source>
        <dbReference type="PIRSR" id="PIRSR606689-1"/>
    </source>
</evidence>
<evidence type="ECO:0000256" key="5">
    <source>
        <dbReference type="RuleBase" id="RU003925"/>
    </source>
</evidence>
<evidence type="ECO:0000313" key="7">
    <source>
        <dbReference type="EMBL" id="PNH03535.1"/>
    </source>
</evidence>
<evidence type="ECO:0000256" key="6">
    <source>
        <dbReference type="SAM" id="SignalP"/>
    </source>
</evidence>
<gene>
    <name evidence="7" type="ORF">TSOC_010399</name>
</gene>
<keyword evidence="6" id="KW-0732">Signal</keyword>
<dbReference type="GO" id="GO:0005525">
    <property type="term" value="F:GTP binding"/>
    <property type="evidence" value="ECO:0007669"/>
    <property type="project" value="UniProtKB-KW"/>
</dbReference>
<sequence>MRFLRGLLIKLGLVKGKVGLLVLGLSNSGKSTVVARLTKEPVEDVAPTVGFAVETVKLDGLTVTMFDMSGNQRYQELWKHYYKDTTAIMFVLDAADNARFAEADTVLRELLTAEPLKMSPSKNLYTRVQD</sequence>
<feature type="binding site" evidence="4">
    <location>
        <position position="48"/>
    </location>
    <ligand>
        <name>Mg(2+)</name>
        <dbReference type="ChEBI" id="CHEBI:18420"/>
    </ligand>
</feature>
<feature type="signal peptide" evidence="6">
    <location>
        <begin position="1"/>
        <end position="19"/>
    </location>
</feature>
<dbReference type="NCBIfam" id="TIGR00231">
    <property type="entry name" value="small_GTP"/>
    <property type="match status" value="1"/>
</dbReference>
<feature type="binding site" evidence="3">
    <location>
        <position position="70"/>
    </location>
    <ligand>
        <name>GTP</name>
        <dbReference type="ChEBI" id="CHEBI:37565"/>
    </ligand>
</feature>
<dbReference type="GO" id="GO:0046872">
    <property type="term" value="F:metal ion binding"/>
    <property type="evidence" value="ECO:0007669"/>
    <property type="project" value="UniProtKB-KW"/>
</dbReference>
<dbReference type="GO" id="GO:0003924">
    <property type="term" value="F:GTPase activity"/>
    <property type="evidence" value="ECO:0007669"/>
    <property type="project" value="InterPro"/>
</dbReference>
<feature type="chain" id="PRO_5014413068" evidence="6">
    <location>
        <begin position="20"/>
        <end position="130"/>
    </location>
</feature>
<dbReference type="EMBL" id="PGGS01000491">
    <property type="protein sequence ID" value="PNH03535.1"/>
    <property type="molecule type" value="Genomic_DNA"/>
</dbReference>
<dbReference type="PROSITE" id="PS51417">
    <property type="entry name" value="ARF"/>
    <property type="match status" value="1"/>
</dbReference>
<keyword evidence="2 3" id="KW-0342">GTP-binding</keyword>
<evidence type="ECO:0000313" key="8">
    <source>
        <dbReference type="Proteomes" id="UP000236333"/>
    </source>
</evidence>
<feature type="binding site" evidence="3">
    <location>
        <begin position="24"/>
        <end position="31"/>
    </location>
    <ligand>
        <name>GTP</name>
        <dbReference type="ChEBI" id="CHEBI:37565"/>
    </ligand>
</feature>
<dbReference type="InterPro" id="IPR051995">
    <property type="entry name" value="Ciliary_GTPase"/>
</dbReference>
<dbReference type="InterPro" id="IPR006689">
    <property type="entry name" value="Small_GTPase_ARF/SAR"/>
</dbReference>
<evidence type="ECO:0000256" key="4">
    <source>
        <dbReference type="PIRSR" id="PIRSR606689-2"/>
    </source>
</evidence>
<protein>
    <submittedName>
        <fullName evidence="7">ADP-ribosylation factor-like protein 6</fullName>
    </submittedName>
</protein>